<feature type="domain" description="AAA" evidence="1">
    <location>
        <begin position="3"/>
        <end position="184"/>
    </location>
</feature>
<dbReference type="Pfam" id="PF13614">
    <property type="entry name" value="AAA_31"/>
    <property type="match status" value="1"/>
</dbReference>
<dbReference type="CDD" id="cd02042">
    <property type="entry name" value="ParAB_family"/>
    <property type="match status" value="1"/>
</dbReference>
<keyword evidence="3" id="KW-1185">Reference proteome</keyword>
<comment type="caution">
    <text evidence="2">The sequence shown here is derived from an EMBL/GenBank/DDBJ whole genome shotgun (WGS) entry which is preliminary data.</text>
</comment>
<dbReference type="InterPro" id="IPR027417">
    <property type="entry name" value="P-loop_NTPase"/>
</dbReference>
<gene>
    <name evidence="2" type="ORF">H8R05_12955</name>
</gene>
<organism evidence="2 3">
    <name type="scientific">Anaerotruncus massiliensis</name>
    <name type="common">ex Togo et al. 2019</name>
    <dbReference type="NCBI Taxonomy" id="1673720"/>
    <lineage>
        <taxon>Bacteria</taxon>
        <taxon>Bacillati</taxon>
        <taxon>Bacillota</taxon>
        <taxon>Clostridia</taxon>
        <taxon>Eubacteriales</taxon>
        <taxon>Oscillospiraceae</taxon>
        <taxon>Anaerotruncus</taxon>
    </lineage>
</organism>
<dbReference type="Proteomes" id="UP000602181">
    <property type="component" value="Unassembled WGS sequence"/>
</dbReference>
<name>A0ABR7AH83_9FIRM</name>
<proteinExistence type="predicted"/>
<evidence type="ECO:0000313" key="3">
    <source>
        <dbReference type="Proteomes" id="UP000602181"/>
    </source>
</evidence>
<dbReference type="InterPro" id="IPR050678">
    <property type="entry name" value="DNA_Partitioning_ATPase"/>
</dbReference>
<dbReference type="PANTHER" id="PTHR13696:SF99">
    <property type="entry name" value="COBYRINIC ACID AC-DIAMIDE SYNTHASE"/>
    <property type="match status" value="1"/>
</dbReference>
<reference evidence="2 3" key="1">
    <citation type="submission" date="2020-08" db="EMBL/GenBank/DDBJ databases">
        <authorList>
            <person name="Liu C."/>
            <person name="Sun Q."/>
        </authorList>
    </citation>
    <scope>NUCLEOTIDE SEQUENCE [LARGE SCALE GENOMIC DNA]</scope>
    <source>
        <strain evidence="2 3">22A2-44</strain>
    </source>
</reference>
<dbReference type="EMBL" id="JACOIH010000035">
    <property type="protein sequence ID" value="MBC3939815.1"/>
    <property type="molecule type" value="Genomic_DNA"/>
</dbReference>
<sequence length="270" mass="30139">MGKIITFGTLKGGVGKTMLCFNIGGILSQLGYRVLVIDSDLQGNLTNNMGIDRTQPDLLTTYDVYNLEEAQPEPDQLVIKSPIDRLPLLDMIAGSIFLHKSELKIASVAGREQILSNYLSDHKAFFDQYDYILIDTNPSMSIVNQNAFLASDAILLVSDVSMNAIEGAQLFIALWEEARKRLRREDNIKGFIVNDFDSRNKLSADYLEYLRTSPDTEDLRPILFETVIPRNVRITESELAAVPISIYDLRSKGCDAIASLVDEMLARGVL</sequence>
<evidence type="ECO:0000313" key="2">
    <source>
        <dbReference type="EMBL" id="MBC3939815.1"/>
    </source>
</evidence>
<evidence type="ECO:0000259" key="1">
    <source>
        <dbReference type="Pfam" id="PF13614"/>
    </source>
</evidence>
<dbReference type="SUPFAM" id="SSF52540">
    <property type="entry name" value="P-loop containing nucleoside triphosphate hydrolases"/>
    <property type="match status" value="1"/>
</dbReference>
<accession>A0ABR7AH83</accession>
<dbReference type="RefSeq" id="WP_158595715.1">
    <property type="nucleotide sequence ID" value="NZ_CAKVWL010000147.1"/>
</dbReference>
<dbReference type="InterPro" id="IPR025669">
    <property type="entry name" value="AAA_dom"/>
</dbReference>
<dbReference type="Gene3D" id="3.40.50.300">
    <property type="entry name" value="P-loop containing nucleotide triphosphate hydrolases"/>
    <property type="match status" value="1"/>
</dbReference>
<protein>
    <submittedName>
        <fullName evidence="2">ParA family protein</fullName>
    </submittedName>
</protein>
<dbReference type="PANTHER" id="PTHR13696">
    <property type="entry name" value="P-LOOP CONTAINING NUCLEOSIDE TRIPHOSPHATE HYDROLASE"/>
    <property type="match status" value="1"/>
</dbReference>